<reference evidence="2" key="1">
    <citation type="journal article" date="2013" name="Nature">
        <title>Draft genome of the wheat A-genome progenitor Triticum urartu.</title>
        <authorList>
            <person name="Ling H.Q."/>
            <person name="Zhao S."/>
            <person name="Liu D."/>
            <person name="Wang J."/>
            <person name="Sun H."/>
            <person name="Zhang C."/>
            <person name="Fan H."/>
            <person name="Li D."/>
            <person name="Dong L."/>
            <person name="Tao Y."/>
            <person name="Gao C."/>
            <person name="Wu H."/>
            <person name="Li Y."/>
            <person name="Cui Y."/>
            <person name="Guo X."/>
            <person name="Zheng S."/>
            <person name="Wang B."/>
            <person name="Yu K."/>
            <person name="Liang Q."/>
            <person name="Yang W."/>
            <person name="Lou X."/>
            <person name="Chen J."/>
            <person name="Feng M."/>
            <person name="Jian J."/>
            <person name="Zhang X."/>
            <person name="Luo G."/>
            <person name="Jiang Y."/>
            <person name="Liu J."/>
            <person name="Wang Z."/>
            <person name="Sha Y."/>
            <person name="Zhang B."/>
            <person name="Wu H."/>
            <person name="Tang D."/>
            <person name="Shen Q."/>
            <person name="Xue P."/>
            <person name="Zou S."/>
            <person name="Wang X."/>
            <person name="Liu X."/>
            <person name="Wang F."/>
            <person name="Yang Y."/>
            <person name="An X."/>
            <person name="Dong Z."/>
            <person name="Zhang K."/>
            <person name="Zhang X."/>
            <person name="Luo M.C."/>
            <person name="Dvorak J."/>
            <person name="Tong Y."/>
            <person name="Wang J."/>
            <person name="Yang H."/>
            <person name="Li Z."/>
            <person name="Wang D."/>
            <person name="Zhang A."/>
            <person name="Wang J."/>
        </authorList>
    </citation>
    <scope>NUCLEOTIDE SEQUENCE</scope>
    <source>
        <strain evidence="2">cv. G1812</strain>
    </source>
</reference>
<evidence type="ECO:0000313" key="2">
    <source>
        <dbReference type="Proteomes" id="UP000015106"/>
    </source>
</evidence>
<accession>A0A8R7U6P5</accession>
<evidence type="ECO:0000313" key="1">
    <source>
        <dbReference type="EnsemblPlants" id="TuG1812G0400001299.01.T01"/>
    </source>
</evidence>
<protein>
    <submittedName>
        <fullName evidence="1">Uncharacterized protein</fullName>
    </submittedName>
</protein>
<organism evidence="1 2">
    <name type="scientific">Triticum urartu</name>
    <name type="common">Red wild einkorn</name>
    <name type="synonym">Crithodium urartu</name>
    <dbReference type="NCBI Taxonomy" id="4572"/>
    <lineage>
        <taxon>Eukaryota</taxon>
        <taxon>Viridiplantae</taxon>
        <taxon>Streptophyta</taxon>
        <taxon>Embryophyta</taxon>
        <taxon>Tracheophyta</taxon>
        <taxon>Spermatophyta</taxon>
        <taxon>Magnoliopsida</taxon>
        <taxon>Liliopsida</taxon>
        <taxon>Poales</taxon>
        <taxon>Poaceae</taxon>
        <taxon>BOP clade</taxon>
        <taxon>Pooideae</taxon>
        <taxon>Triticodae</taxon>
        <taxon>Triticeae</taxon>
        <taxon>Triticinae</taxon>
        <taxon>Triticum</taxon>
    </lineage>
</organism>
<name>A0A8R7U6P5_TRIUA</name>
<keyword evidence="2" id="KW-1185">Reference proteome</keyword>
<sequence>MQRYRKHGKNIKYVMLFTWINHMQSESQNWNLDQKIEIGLLMNAGCTRAALMLGGTILGYYPVRVLPSKTPIFFLLTLSFFLE</sequence>
<dbReference type="Proteomes" id="UP000015106">
    <property type="component" value="Chromosome 4"/>
</dbReference>
<reference evidence="1" key="2">
    <citation type="submission" date="2018-03" db="EMBL/GenBank/DDBJ databases">
        <title>The Triticum urartu genome reveals the dynamic nature of wheat genome evolution.</title>
        <authorList>
            <person name="Ling H."/>
            <person name="Ma B."/>
            <person name="Shi X."/>
            <person name="Liu H."/>
            <person name="Dong L."/>
            <person name="Sun H."/>
            <person name="Cao Y."/>
            <person name="Gao Q."/>
            <person name="Zheng S."/>
            <person name="Li Y."/>
            <person name="Yu Y."/>
            <person name="Du H."/>
            <person name="Qi M."/>
            <person name="Li Y."/>
            <person name="Yu H."/>
            <person name="Cui Y."/>
            <person name="Wang N."/>
            <person name="Chen C."/>
            <person name="Wu H."/>
            <person name="Zhao Y."/>
            <person name="Zhang J."/>
            <person name="Li Y."/>
            <person name="Zhou W."/>
            <person name="Zhang B."/>
            <person name="Hu W."/>
            <person name="Eijk M."/>
            <person name="Tang J."/>
            <person name="Witsenboer H."/>
            <person name="Zhao S."/>
            <person name="Li Z."/>
            <person name="Zhang A."/>
            <person name="Wang D."/>
            <person name="Liang C."/>
        </authorList>
    </citation>
    <scope>NUCLEOTIDE SEQUENCE [LARGE SCALE GENOMIC DNA]</scope>
    <source>
        <strain evidence="1">cv. G1812</strain>
    </source>
</reference>
<dbReference type="AlphaFoldDB" id="A0A8R7U6P5"/>
<reference evidence="1" key="3">
    <citation type="submission" date="2022-06" db="UniProtKB">
        <authorList>
            <consortium name="EnsemblPlants"/>
        </authorList>
    </citation>
    <scope>IDENTIFICATION</scope>
</reference>
<dbReference type="Gramene" id="TuG1812G0400001299.01.T01">
    <property type="protein sequence ID" value="TuG1812G0400001299.01.T01"/>
    <property type="gene ID" value="TuG1812G0400001299.01"/>
</dbReference>
<proteinExistence type="predicted"/>
<dbReference type="EnsemblPlants" id="TuG1812G0400001299.01.T01">
    <property type="protein sequence ID" value="TuG1812G0400001299.01.T01"/>
    <property type="gene ID" value="TuG1812G0400001299.01"/>
</dbReference>